<gene>
    <name evidence="2" type="ORF">UJA718_LOCUS37262</name>
</gene>
<comment type="caution">
    <text evidence="2">The sequence shown here is derived from an EMBL/GenBank/DDBJ whole genome shotgun (WGS) entry which is preliminary data.</text>
</comment>
<keyword evidence="3" id="KW-1185">Reference proteome</keyword>
<evidence type="ECO:0000313" key="2">
    <source>
        <dbReference type="EMBL" id="CAF4721228.1"/>
    </source>
</evidence>
<feature type="compositionally biased region" description="Low complexity" evidence="1">
    <location>
        <begin position="156"/>
        <end position="173"/>
    </location>
</feature>
<dbReference type="EMBL" id="CAJOBP010036845">
    <property type="protein sequence ID" value="CAF4721228.1"/>
    <property type="molecule type" value="Genomic_DNA"/>
</dbReference>
<organism evidence="2 3">
    <name type="scientific">Rotaria socialis</name>
    <dbReference type="NCBI Taxonomy" id="392032"/>
    <lineage>
        <taxon>Eukaryota</taxon>
        <taxon>Metazoa</taxon>
        <taxon>Spiralia</taxon>
        <taxon>Gnathifera</taxon>
        <taxon>Rotifera</taxon>
        <taxon>Eurotatoria</taxon>
        <taxon>Bdelloidea</taxon>
        <taxon>Philodinida</taxon>
        <taxon>Philodinidae</taxon>
        <taxon>Rotaria</taxon>
    </lineage>
</organism>
<feature type="non-terminal residue" evidence="2">
    <location>
        <position position="1"/>
    </location>
</feature>
<evidence type="ECO:0000256" key="1">
    <source>
        <dbReference type="SAM" id="MobiDB-lite"/>
    </source>
</evidence>
<feature type="region of interest" description="Disordered" evidence="1">
    <location>
        <begin position="113"/>
        <end position="173"/>
    </location>
</feature>
<evidence type="ECO:0000313" key="3">
    <source>
        <dbReference type="Proteomes" id="UP000663873"/>
    </source>
</evidence>
<dbReference type="AlphaFoldDB" id="A0A821JP43"/>
<name>A0A821JP43_9BILA</name>
<reference evidence="2" key="1">
    <citation type="submission" date="2021-02" db="EMBL/GenBank/DDBJ databases">
        <authorList>
            <person name="Nowell W R."/>
        </authorList>
    </citation>
    <scope>NUCLEOTIDE SEQUENCE</scope>
</reference>
<sequence>MSYLHLASNANTSSSSTPSSFFNVNSNGGVSTVPTSLSTNSSSLLGSIGGGKQWTTIGQPSSSSPSSSLSQQLLMKQPNFLNMQSTTSSHFDNILGSSSQTQLEKNFELQQEDFPPLPHRNNFHESSSSSSINVQPIHPNPISSSSHQTITNGFNSSQQSQPQHSQSQSPVSFKSSIDALSTLISRYQVSTNNTNKPSSTITD</sequence>
<proteinExistence type="predicted"/>
<protein>
    <submittedName>
        <fullName evidence="2">Uncharacterized protein</fullName>
    </submittedName>
</protein>
<accession>A0A821JP43</accession>
<dbReference type="Proteomes" id="UP000663873">
    <property type="component" value="Unassembled WGS sequence"/>
</dbReference>